<evidence type="ECO:0000256" key="5">
    <source>
        <dbReference type="ARBA" id="ARBA00022842"/>
    </source>
</evidence>
<dbReference type="EMBL" id="JAIBOA010000023">
    <property type="protein sequence ID" value="MBW8486450.1"/>
    <property type="molecule type" value="Genomic_DNA"/>
</dbReference>
<dbReference type="InterPro" id="IPR033749">
    <property type="entry name" value="Polyprenyl_synt_CS"/>
</dbReference>
<keyword evidence="3 6" id="KW-0808">Transferase</keyword>
<dbReference type="PROSITE" id="PS00723">
    <property type="entry name" value="POLYPRENYL_SYNTHASE_1"/>
    <property type="match status" value="1"/>
</dbReference>
<evidence type="ECO:0000313" key="8">
    <source>
        <dbReference type="Proteomes" id="UP000774570"/>
    </source>
</evidence>
<evidence type="ECO:0000313" key="7">
    <source>
        <dbReference type="EMBL" id="MBW8486450.1"/>
    </source>
</evidence>
<evidence type="ECO:0000256" key="3">
    <source>
        <dbReference type="ARBA" id="ARBA00022679"/>
    </source>
</evidence>
<comment type="caution">
    <text evidence="7">The sequence shown here is derived from an EMBL/GenBank/DDBJ whole genome shotgun (WGS) entry which is preliminary data.</text>
</comment>
<dbReference type="PANTHER" id="PTHR12001:SF85">
    <property type="entry name" value="SHORT CHAIN ISOPRENYL DIPHOSPHATE SYNTHASE"/>
    <property type="match status" value="1"/>
</dbReference>
<comment type="similarity">
    <text evidence="2 6">Belongs to the FPP/GGPP synthase family.</text>
</comment>
<proteinExistence type="inferred from homology"/>
<evidence type="ECO:0000256" key="6">
    <source>
        <dbReference type="RuleBase" id="RU004466"/>
    </source>
</evidence>
<keyword evidence="8" id="KW-1185">Reference proteome</keyword>
<dbReference type="InterPro" id="IPR008949">
    <property type="entry name" value="Isoprenoid_synthase_dom_sf"/>
</dbReference>
<keyword evidence="5" id="KW-0460">Magnesium</keyword>
<dbReference type="RefSeq" id="WP_220169687.1">
    <property type="nucleotide sequence ID" value="NZ_JAIBOA010000023.1"/>
</dbReference>
<dbReference type="Gene3D" id="1.10.600.10">
    <property type="entry name" value="Farnesyl Diphosphate Synthase"/>
    <property type="match status" value="1"/>
</dbReference>
<dbReference type="SUPFAM" id="SSF48576">
    <property type="entry name" value="Terpenoid synthases"/>
    <property type="match status" value="1"/>
</dbReference>
<dbReference type="CDD" id="cd00685">
    <property type="entry name" value="Trans_IPPS_HT"/>
    <property type="match status" value="1"/>
</dbReference>
<dbReference type="Proteomes" id="UP000774570">
    <property type="component" value="Unassembled WGS sequence"/>
</dbReference>
<dbReference type="PANTHER" id="PTHR12001">
    <property type="entry name" value="GERANYLGERANYL PYROPHOSPHATE SYNTHASE"/>
    <property type="match status" value="1"/>
</dbReference>
<dbReference type="Pfam" id="PF00348">
    <property type="entry name" value="polyprenyl_synt"/>
    <property type="match status" value="1"/>
</dbReference>
<organism evidence="7 8">
    <name type="scientific">Actinomadura parmotrematis</name>
    <dbReference type="NCBI Taxonomy" id="2864039"/>
    <lineage>
        <taxon>Bacteria</taxon>
        <taxon>Bacillati</taxon>
        <taxon>Actinomycetota</taxon>
        <taxon>Actinomycetes</taxon>
        <taxon>Streptosporangiales</taxon>
        <taxon>Thermomonosporaceae</taxon>
        <taxon>Actinomadura</taxon>
    </lineage>
</organism>
<gene>
    <name evidence="7" type="ORF">K1Y72_29070</name>
</gene>
<evidence type="ECO:0000256" key="1">
    <source>
        <dbReference type="ARBA" id="ARBA00001946"/>
    </source>
</evidence>
<sequence>MAGGQHYADAAVDAPQPEDRNGVVRDYSVLVQAELARGWAREDDGLAAMARYALSAPGKMFRPVLLLESAQAVGGSAGDVLPAAAGTECGHVASLIHDDIIDGDELRRGQPAVYRRYGTDNAIVTGDALIFQLFLCLAECRHNGVPGERVAAALEVVAAAGVELCRGQVLEAEMTSAFVLDIDAYLAMISMKTAALFQGACECGAILAGAPPEWVRALGEYGRAMGVAFQVRDDTLGYVGDDAVVGKPASSDIRNRRLTFPLIHAFEHADAAGVAVLTAALDGGVPAERAVDAVGEVLRRTGSIEAAERFAHEHAGKARDALSVLPPSPSRERLEGFALRAVNRVH</sequence>
<reference evidence="7 8" key="1">
    <citation type="submission" date="2021-07" db="EMBL/GenBank/DDBJ databases">
        <title>Actinomadura sp. PM05-2 isolated from lichen.</title>
        <authorList>
            <person name="Somphong A."/>
            <person name="Phongsopitanun W."/>
            <person name="Tanasupawat S."/>
            <person name="Peongsungnone V."/>
        </authorList>
    </citation>
    <scope>NUCLEOTIDE SEQUENCE [LARGE SCALE GENOMIC DNA]</scope>
    <source>
        <strain evidence="7 8">PM05-2</strain>
    </source>
</reference>
<dbReference type="SFLD" id="SFLDG01017">
    <property type="entry name" value="Polyprenyl_Transferase_Like"/>
    <property type="match status" value="1"/>
</dbReference>
<evidence type="ECO:0000256" key="4">
    <source>
        <dbReference type="ARBA" id="ARBA00022723"/>
    </source>
</evidence>
<keyword evidence="4" id="KW-0479">Metal-binding</keyword>
<dbReference type="InterPro" id="IPR000092">
    <property type="entry name" value="Polyprenyl_synt"/>
</dbReference>
<comment type="cofactor">
    <cofactor evidence="1">
        <name>Mg(2+)</name>
        <dbReference type="ChEBI" id="CHEBI:18420"/>
    </cofactor>
</comment>
<name>A0ABS7G2K7_9ACTN</name>
<protein>
    <submittedName>
        <fullName evidence="7">Polyprenyl synthetase family protein</fullName>
    </submittedName>
</protein>
<accession>A0ABS7G2K7</accession>
<dbReference type="SFLD" id="SFLDS00005">
    <property type="entry name" value="Isoprenoid_Synthase_Type_I"/>
    <property type="match status" value="1"/>
</dbReference>
<evidence type="ECO:0000256" key="2">
    <source>
        <dbReference type="ARBA" id="ARBA00006706"/>
    </source>
</evidence>